<feature type="compositionally biased region" description="Polar residues" evidence="1">
    <location>
        <begin position="861"/>
        <end position="870"/>
    </location>
</feature>
<comment type="caution">
    <text evidence="2">The sequence shown here is derived from an EMBL/GenBank/DDBJ whole genome shotgun (WGS) entry which is preliminary data.</text>
</comment>
<dbReference type="Proteomes" id="UP001358417">
    <property type="component" value="Unassembled WGS sequence"/>
</dbReference>
<feature type="region of interest" description="Disordered" evidence="1">
    <location>
        <begin position="314"/>
        <end position="339"/>
    </location>
</feature>
<feature type="region of interest" description="Disordered" evidence="1">
    <location>
        <begin position="617"/>
        <end position="796"/>
    </location>
</feature>
<dbReference type="RefSeq" id="XP_064705270.1">
    <property type="nucleotide sequence ID" value="XM_064846917.1"/>
</dbReference>
<dbReference type="GeneID" id="89971516"/>
<name>A0AAV9N7H7_9EURO</name>
<feature type="region of interest" description="Disordered" evidence="1">
    <location>
        <begin position="817"/>
        <end position="874"/>
    </location>
</feature>
<reference evidence="2 3" key="1">
    <citation type="submission" date="2023-08" db="EMBL/GenBank/DDBJ databases">
        <title>Black Yeasts Isolated from many extreme environments.</title>
        <authorList>
            <person name="Coleine C."/>
            <person name="Stajich J.E."/>
            <person name="Selbmann L."/>
        </authorList>
    </citation>
    <scope>NUCLEOTIDE SEQUENCE [LARGE SCALE GENOMIC DNA]</scope>
    <source>
        <strain evidence="2 3">CCFEE 5792</strain>
    </source>
</reference>
<organism evidence="2 3">
    <name type="scientific">Exophiala bonariae</name>
    <dbReference type="NCBI Taxonomy" id="1690606"/>
    <lineage>
        <taxon>Eukaryota</taxon>
        <taxon>Fungi</taxon>
        <taxon>Dikarya</taxon>
        <taxon>Ascomycota</taxon>
        <taxon>Pezizomycotina</taxon>
        <taxon>Eurotiomycetes</taxon>
        <taxon>Chaetothyriomycetidae</taxon>
        <taxon>Chaetothyriales</taxon>
        <taxon>Herpotrichiellaceae</taxon>
        <taxon>Exophiala</taxon>
    </lineage>
</organism>
<feature type="compositionally biased region" description="Basic and acidic residues" evidence="1">
    <location>
        <begin position="1288"/>
        <end position="1307"/>
    </location>
</feature>
<feature type="compositionally biased region" description="Polar residues" evidence="1">
    <location>
        <begin position="1121"/>
        <end position="1133"/>
    </location>
</feature>
<feature type="region of interest" description="Disordered" evidence="1">
    <location>
        <begin position="1189"/>
        <end position="1324"/>
    </location>
</feature>
<feature type="region of interest" description="Disordered" evidence="1">
    <location>
        <begin position="394"/>
        <end position="467"/>
    </location>
</feature>
<feature type="compositionally biased region" description="Low complexity" evidence="1">
    <location>
        <begin position="820"/>
        <end position="837"/>
    </location>
</feature>
<evidence type="ECO:0000313" key="2">
    <source>
        <dbReference type="EMBL" id="KAK5050770.1"/>
    </source>
</evidence>
<keyword evidence="3" id="KW-1185">Reference proteome</keyword>
<dbReference type="EMBL" id="JAVRRD010000016">
    <property type="protein sequence ID" value="KAK5050770.1"/>
    <property type="molecule type" value="Genomic_DNA"/>
</dbReference>
<feature type="compositionally biased region" description="Low complexity" evidence="1">
    <location>
        <begin position="525"/>
        <end position="536"/>
    </location>
</feature>
<feature type="compositionally biased region" description="Polar residues" evidence="1">
    <location>
        <begin position="617"/>
        <end position="631"/>
    </location>
</feature>
<feature type="compositionally biased region" description="Basic and acidic residues" evidence="1">
    <location>
        <begin position="1197"/>
        <end position="1207"/>
    </location>
</feature>
<feature type="region of interest" description="Disordered" evidence="1">
    <location>
        <begin position="1075"/>
        <end position="1172"/>
    </location>
</feature>
<feature type="compositionally biased region" description="Polar residues" evidence="1">
    <location>
        <begin position="549"/>
        <end position="562"/>
    </location>
</feature>
<accession>A0AAV9N7H7</accession>
<feature type="compositionally biased region" description="Polar residues" evidence="1">
    <location>
        <begin position="648"/>
        <end position="657"/>
    </location>
</feature>
<feature type="region of interest" description="Disordered" evidence="1">
    <location>
        <begin position="505"/>
        <end position="562"/>
    </location>
</feature>
<feature type="compositionally biased region" description="Low complexity" evidence="1">
    <location>
        <begin position="1098"/>
        <end position="1107"/>
    </location>
</feature>
<evidence type="ECO:0000256" key="1">
    <source>
        <dbReference type="SAM" id="MobiDB-lite"/>
    </source>
</evidence>
<evidence type="ECO:0000313" key="3">
    <source>
        <dbReference type="Proteomes" id="UP001358417"/>
    </source>
</evidence>
<sequence>MEPPQPWLASFAITRLTDLLIHDEEDHKCDFKIKYLGGSYDCSPLDILQTPPLAAYGYITDVTQTSSQGNTRVGGIISDGQHTTKVKFRKSARNALLLPDKGNEHTLSSVGLVKLSGLGLRVTTDPPELVLIVDSIETVPSGESVGKVDKVTESLRKRLCKDHQIKSLLTRCVDHLEIRQQGYQRQSHTPKSIVSQPPLSPGRHDVWKNGTDLQTSSLNEPFVTQLPQIIEKSPSISPRKNLDDEPALPTPGLQDTGLKRRKLLKATREPAIEQHEPANTITTTATTTNTLPTSNCSTRPATRAIDPPLKVESKDKQVPFEKQSAQENAGFRQWRQESRKNKRLPRYIEKIPKAQLELLESDDAWQPPLVGRRSRPGDVPLTLLGILSKAADAPSELPAEHVDPSNPSQPLEQSEPTLPTQHELDNGDPLSPNESDSSSVIEWASSPPAHRRSLYLPPDSDPLAMPDIDAQSIHKSQNNGAAPTVKVHASEMPVLELVPKRGLDNTNEASHIQDPSACPPSWDISLSSAESGLKSSQGPEPSPRDRGQEQTSMKSEQTKLALQVPNSSVELLLPRTQVARTVQIGRTPYVEKFTTPQAANKLTASQAQTTGIILAHPTSSDVMPGTFSESALQKHAQPSRPSPPQESKMVSSPSSRRGLQDPLSEKPEGKPQGSQLGRSPVLVQATASNVDAHERGISRPPTKGSPGHHTPDPATRSRGQLWDMTALGDSSSKEATSPADKALQGKEPPGMESHQKSHGCIPTAKRFISNSDGNTPNKRRRLQSGMGTNDQLRDPAYDPIVQDIQMHRREHFQRFRKLSTHNPPSTSSSSSANGDSDVAMPTPPRPGKTKGAVVEDGFRAHTSTPLTGLSDSDEIIKDPKISQEHSVPNTNAKPTQITLESLSRKFAGLYTDYKGHLTDFKAATKLLKKMVDNETAPHPFLFDDAVFHHFHSYRQFLLEDVFNGEEPMTYDKFYRTRVNIPTHLQCVITVDILKSLLWVDDTYPHTVHTPHLQPTDSLMVKHQGLYDHELAQQGKGKEWAASPKIRPTPSVSARQMPLHNTGPIAHAGALADYQSLQSGSRGGSPELGTPEIDRSRSPRLPSFSSDRGQLERPHMGVSAIRHSTTRATISDRQSPGLPRFATSNKSVSTTKQMRDERSAAIAKQGRVSTSPGDQIRTSLVRIDCADSSISPCIQPASDERSLDDRPRLPGPVGDAKSSLGSSIKPSSDERALSGKSRSSFKAVDDGDGFSISPSVRPARDSFALASKPRSSIEQHYPAKSAISPSMKRPGDDRPLADKPRPSIERYDQGNAFSSASIKPDRDVTRRRSSGFKRLSDKRIADFPRYVVDEVDEWWKDPDTTVKRFAKQHSALPSEKRLLAAGVRRNINVFEWRP</sequence>
<evidence type="ECO:0008006" key="4">
    <source>
        <dbReference type="Google" id="ProtNLM"/>
    </source>
</evidence>
<feature type="region of interest" description="Disordered" evidence="1">
    <location>
        <begin position="233"/>
        <end position="259"/>
    </location>
</feature>
<gene>
    <name evidence="2" type="ORF">LTR84_003329</name>
</gene>
<feature type="compositionally biased region" description="Polar residues" evidence="1">
    <location>
        <begin position="1141"/>
        <end position="1151"/>
    </location>
</feature>
<protein>
    <recommendedName>
        <fullName evidence="4">Telomere replication protein EST3</fullName>
    </recommendedName>
</protein>
<feature type="compositionally biased region" description="Polar residues" evidence="1">
    <location>
        <begin position="405"/>
        <end position="420"/>
    </location>
</feature>
<proteinExistence type="predicted"/>